<dbReference type="AlphaFoldDB" id="A0A7N4PH28"/>
<evidence type="ECO:0000256" key="5">
    <source>
        <dbReference type="ARBA" id="ARBA00023242"/>
    </source>
</evidence>
<dbReference type="GeneTree" id="ENSGT00390000013235"/>
<dbReference type="InParanoid" id="A0A7N4PH28"/>
<keyword evidence="4" id="KW-0158">Chromosome</keyword>
<evidence type="ECO:0000313" key="9">
    <source>
        <dbReference type="Proteomes" id="UP000007648"/>
    </source>
</evidence>
<evidence type="ECO:0000313" key="8">
    <source>
        <dbReference type="Ensembl" id="ENSSHAP00000037268.1"/>
    </source>
</evidence>
<evidence type="ECO:0000256" key="2">
    <source>
        <dbReference type="ARBA" id="ARBA00004584"/>
    </source>
</evidence>
<feature type="region of interest" description="Disordered" evidence="7">
    <location>
        <begin position="772"/>
        <end position="792"/>
    </location>
</feature>
<dbReference type="Proteomes" id="UP000007648">
    <property type="component" value="Unassembled WGS sequence"/>
</dbReference>
<evidence type="ECO:0000256" key="4">
    <source>
        <dbReference type="ARBA" id="ARBA00022454"/>
    </source>
</evidence>
<accession>A0A7N4PH28</accession>
<dbReference type="FunCoup" id="A0A7N4PH28">
    <property type="interactions" value="1200"/>
</dbReference>
<dbReference type="GO" id="GO:0000070">
    <property type="term" value="P:mitotic sister chromatid segregation"/>
    <property type="evidence" value="ECO:0007669"/>
    <property type="project" value="TreeGrafter"/>
</dbReference>
<keyword evidence="9" id="KW-1185">Reference proteome</keyword>
<comment type="similarity">
    <text evidence="3">Belongs to the CENP-I/CTF3 family.</text>
</comment>
<dbReference type="Pfam" id="PF07778">
    <property type="entry name" value="CENP-I"/>
    <property type="match status" value="1"/>
</dbReference>
<evidence type="ECO:0000256" key="6">
    <source>
        <dbReference type="ARBA" id="ARBA00023328"/>
    </source>
</evidence>
<reference evidence="8" key="2">
    <citation type="submission" date="2025-08" db="UniProtKB">
        <authorList>
            <consortium name="Ensembl"/>
        </authorList>
    </citation>
    <scope>IDENTIFICATION</scope>
</reference>
<keyword evidence="5" id="KW-0539">Nucleus</keyword>
<proteinExistence type="inferred from homology"/>
<comment type="subcellular location">
    <subcellularLocation>
        <location evidence="2">Chromosome</location>
        <location evidence="2">Centromere</location>
    </subcellularLocation>
    <subcellularLocation>
        <location evidence="1">Nucleus</location>
    </subcellularLocation>
</comment>
<dbReference type="InterPro" id="IPR012485">
    <property type="entry name" value="CENP-I"/>
</dbReference>
<feature type="compositionally biased region" description="Low complexity" evidence="7">
    <location>
        <begin position="11"/>
        <end position="40"/>
    </location>
</feature>
<keyword evidence="6" id="KW-0137">Centromere</keyword>
<organism evidence="8 9">
    <name type="scientific">Sarcophilus harrisii</name>
    <name type="common">Tasmanian devil</name>
    <name type="synonym">Sarcophilus laniarius</name>
    <dbReference type="NCBI Taxonomy" id="9305"/>
    <lineage>
        <taxon>Eukaryota</taxon>
        <taxon>Metazoa</taxon>
        <taxon>Chordata</taxon>
        <taxon>Craniata</taxon>
        <taxon>Vertebrata</taxon>
        <taxon>Euteleostomi</taxon>
        <taxon>Mammalia</taxon>
        <taxon>Metatheria</taxon>
        <taxon>Dasyuromorphia</taxon>
        <taxon>Dasyuridae</taxon>
        <taxon>Sarcophilus</taxon>
    </lineage>
</organism>
<protein>
    <submittedName>
        <fullName evidence="8">Centromere protein I</fullName>
    </submittedName>
</protein>
<reference evidence="8" key="3">
    <citation type="submission" date="2025-09" db="UniProtKB">
        <authorList>
            <consortium name="Ensembl"/>
        </authorList>
    </citation>
    <scope>IDENTIFICATION</scope>
</reference>
<gene>
    <name evidence="8" type="primary">CENPI</name>
</gene>
<sequence>MEDRNGSQEDSSLSSCSCSCSCSSSSSSSSSSCSSSSSSSTSVAMSTREAKLSPVIPVIKHSSLVCRMRHSDSDLEPLILSSDDDLETDDYQEGYLLHRAFEYFQNVHKKGEVMEKHLQNVEDIAWKSGLAPESIDMLLDVALNGPFADAVKARMLKCLIPTTIIHESAVVKAFSKLCATSCSNNTKVVFIRWLIAMFDFIDHKEEMNALYGFIFSFLQDESMGTYISNLLYLLTRKENVKPFRVRKLLELQSRMGMQPYLQALLSLYKSYCPNLITITLPPRRKFYYKSSDNIWQAAVFIVKQRHQSSPLLSVKPSIDVADHQPQRKKWNSGCFIPKPTSRPLFDEEQDEEAGLGMMRSAQNCIPIEQLHTFSQLLENIQYIQLPSQMCSVLRSTPLLHYLNCLQDETVWVRLYYWMIQELKEGCAWYKVSHCTSEEEFKNFLDIIISAQCFLQEGFPSSEMFLYKSLPLWDGISCRTEYLQLLSWIPLGKFSEIKPLLYKSLAPIFFTSSLYHKCSVLYSLKKLVQNWLLWHTSEVNKNPTHGTCLDITIIALNSVSELIYYVGWLSTIALRLEDYNSFLLHFILDFFETVSDMYLNYGLPLVVMFPPGVFYPALITSDTITLNHLCYIMYRYRVNLTAAKENELLHQEAKERLKFNKAYQEFNDYVTSLVDCLWTSTSLDKGHYLYIEPEILEKTKIKEIKKSLNLINHPALQPYSVYFLLQGWPSENEFSLNFIQKKKWNWYLDYLLLENLHGLHLFMQSSLNVADNPPAPITQPDDKLSETSISESF</sequence>
<dbReference type="PANTHER" id="PTHR48208">
    <property type="entry name" value="CENTROMERE PROTEIN I"/>
    <property type="match status" value="1"/>
</dbReference>
<dbReference type="GO" id="GO:0000939">
    <property type="term" value="C:inner kinetochore"/>
    <property type="evidence" value="ECO:0007669"/>
    <property type="project" value="TreeGrafter"/>
</dbReference>
<dbReference type="PROSITE" id="PS51257">
    <property type="entry name" value="PROKAR_LIPOPROTEIN"/>
    <property type="match status" value="1"/>
</dbReference>
<name>A0A7N4PH28_SARHA</name>
<dbReference type="Ensembl" id="ENSSHAT00000039356.1">
    <property type="protein sequence ID" value="ENSSHAP00000037268.1"/>
    <property type="gene ID" value="ENSSHAG00000014223.2"/>
</dbReference>
<evidence type="ECO:0000256" key="1">
    <source>
        <dbReference type="ARBA" id="ARBA00004123"/>
    </source>
</evidence>
<dbReference type="GO" id="GO:0005634">
    <property type="term" value="C:nucleus"/>
    <property type="evidence" value="ECO:0007669"/>
    <property type="project" value="UniProtKB-SubCell"/>
</dbReference>
<reference evidence="8 9" key="1">
    <citation type="journal article" date="2011" name="Proc. Natl. Acad. Sci. U.S.A.">
        <title>Genetic diversity and population structure of the endangered marsupial Sarcophilus harrisii (Tasmanian devil).</title>
        <authorList>
            <person name="Miller W."/>
            <person name="Hayes V.M."/>
            <person name="Ratan A."/>
            <person name="Petersen D.C."/>
            <person name="Wittekindt N.E."/>
            <person name="Miller J."/>
            <person name="Walenz B."/>
            <person name="Knight J."/>
            <person name="Qi J."/>
            <person name="Zhao F."/>
            <person name="Wang Q."/>
            <person name="Bedoya-Reina O.C."/>
            <person name="Katiyar N."/>
            <person name="Tomsho L.P."/>
            <person name="Kasson L.M."/>
            <person name="Hardie R.A."/>
            <person name="Woodbridge P."/>
            <person name="Tindall E.A."/>
            <person name="Bertelsen M.F."/>
            <person name="Dixon D."/>
            <person name="Pyecroft S."/>
            <person name="Helgen K.M."/>
            <person name="Lesk A.M."/>
            <person name="Pringle T.H."/>
            <person name="Patterson N."/>
            <person name="Zhang Y."/>
            <person name="Kreiss A."/>
            <person name="Woods G.M."/>
            <person name="Jones M.E."/>
            <person name="Schuster S.C."/>
        </authorList>
    </citation>
    <scope>NUCLEOTIDE SEQUENCE [LARGE SCALE GENOMIC DNA]</scope>
</reference>
<feature type="region of interest" description="Disordered" evidence="7">
    <location>
        <begin position="1"/>
        <end position="40"/>
    </location>
</feature>
<dbReference type="PANTHER" id="PTHR48208:SF2">
    <property type="entry name" value="CENTROMERE PROTEIN I"/>
    <property type="match status" value="1"/>
</dbReference>
<dbReference type="GO" id="GO:0034080">
    <property type="term" value="P:CENP-A containing chromatin assembly"/>
    <property type="evidence" value="ECO:0007669"/>
    <property type="project" value="TreeGrafter"/>
</dbReference>
<evidence type="ECO:0000256" key="3">
    <source>
        <dbReference type="ARBA" id="ARBA00005470"/>
    </source>
</evidence>
<evidence type="ECO:0000256" key="7">
    <source>
        <dbReference type="SAM" id="MobiDB-lite"/>
    </source>
</evidence>